<evidence type="ECO:0000256" key="4">
    <source>
        <dbReference type="ARBA" id="ARBA00004305"/>
    </source>
</evidence>
<dbReference type="InterPro" id="IPR021133">
    <property type="entry name" value="HEAT_type_2"/>
</dbReference>
<keyword evidence="34" id="KW-1185">Reference proteome</keyword>
<dbReference type="GO" id="GO:0005759">
    <property type="term" value="C:mitochondrial matrix"/>
    <property type="evidence" value="ECO:0007669"/>
    <property type="project" value="UniProtKB-SubCell"/>
</dbReference>
<dbReference type="NCBIfam" id="NF006914">
    <property type="entry name" value="PRK09404.1"/>
    <property type="match status" value="1"/>
</dbReference>
<dbReference type="Pfam" id="PF21041">
    <property type="entry name" value="XMAP215_CLASP_TOG"/>
    <property type="match status" value="1"/>
</dbReference>
<dbReference type="GO" id="GO:1990571">
    <property type="term" value="P:meiotic centromere clustering"/>
    <property type="evidence" value="ECO:0007669"/>
    <property type="project" value="UniProtKB-ARBA"/>
</dbReference>
<dbReference type="CDD" id="cd00167">
    <property type="entry name" value="SANT"/>
    <property type="match status" value="1"/>
</dbReference>
<keyword evidence="15" id="KW-0677">Repeat</keyword>
<dbReference type="Pfam" id="PF12348">
    <property type="entry name" value="CLASP_N"/>
    <property type="match status" value="1"/>
</dbReference>
<feature type="compositionally biased region" description="Polar residues" evidence="30">
    <location>
        <begin position="1935"/>
        <end position="1951"/>
    </location>
</feature>
<evidence type="ECO:0000256" key="1">
    <source>
        <dbReference type="ARBA" id="ARBA00001946"/>
    </source>
</evidence>
<dbReference type="InterPro" id="IPR009057">
    <property type="entry name" value="Homeodomain-like_sf"/>
</dbReference>
<dbReference type="Gene3D" id="1.10.10.60">
    <property type="entry name" value="Homeodomain-like"/>
    <property type="match status" value="1"/>
</dbReference>
<dbReference type="InterPro" id="IPR048491">
    <property type="entry name" value="XMAP215_CLASP_TOG"/>
</dbReference>
<feature type="compositionally biased region" description="Acidic residues" evidence="30">
    <location>
        <begin position="1425"/>
        <end position="1435"/>
    </location>
</feature>
<evidence type="ECO:0000256" key="11">
    <source>
        <dbReference type="ARBA" id="ARBA00022532"/>
    </source>
</evidence>
<keyword evidence="16" id="KW-0498">Mitosis</keyword>
<dbReference type="GO" id="GO:1990498">
    <property type="term" value="C:mitotic spindle microtubule"/>
    <property type="evidence" value="ECO:0007669"/>
    <property type="project" value="UniProtKB-ARBA"/>
</dbReference>
<reference evidence="33" key="1">
    <citation type="submission" date="2023-01" db="EMBL/GenBank/DDBJ databases">
        <title>The chitinases involved in constricting ring structure development in the nematode-trapping fungus Drechslerella dactyloides.</title>
        <authorList>
            <person name="Wang R."/>
            <person name="Zhang L."/>
            <person name="Tang P."/>
            <person name="Li S."/>
            <person name="Liang L."/>
        </authorList>
    </citation>
    <scope>NUCLEOTIDE SEQUENCE</scope>
    <source>
        <strain evidence="33">YMF1.00031</strain>
    </source>
</reference>
<evidence type="ECO:0000256" key="17">
    <source>
        <dbReference type="ARBA" id="ARBA00022842"/>
    </source>
</evidence>
<evidence type="ECO:0000256" key="2">
    <source>
        <dbReference type="ARBA" id="ARBA00001964"/>
    </source>
</evidence>
<feature type="region of interest" description="Disordered" evidence="30">
    <location>
        <begin position="1669"/>
        <end position="1819"/>
    </location>
</feature>
<comment type="function">
    <text evidence="24">The 2-oxoglutarate dehydrogenase complex catalyzes the overall conversion of 2-oxoglutarate to succinyl-CoA and CO(2). It contains multiple copies of three enzymatic components: 2-oxoglutarate dehydrogenase (E1), dihydrolipoamide succinyltransferase (E2) and lipoamide dehydrogenase (E3).</text>
</comment>
<evidence type="ECO:0000256" key="6">
    <source>
        <dbReference type="ARBA" id="ARBA00006936"/>
    </source>
</evidence>
<comment type="similarity">
    <text evidence="7">Belongs to the CLASP family.</text>
</comment>
<evidence type="ECO:0000256" key="3">
    <source>
        <dbReference type="ARBA" id="ARBA00004186"/>
    </source>
</evidence>
<keyword evidence="14" id="KW-0479">Metal-binding</keyword>
<evidence type="ECO:0000256" key="14">
    <source>
        <dbReference type="ARBA" id="ARBA00022723"/>
    </source>
</evidence>
<feature type="compositionally biased region" description="Low complexity" evidence="30">
    <location>
        <begin position="1721"/>
        <end position="1754"/>
    </location>
</feature>
<evidence type="ECO:0000256" key="8">
    <source>
        <dbReference type="ARBA" id="ARBA00011375"/>
    </source>
</evidence>
<accession>A0AAD6J1U8</accession>
<sequence>MGGYIIARNSDCPEVTPFVNSSRCALERCLDTQFQPKDMRSSRCLVIDSTGDDLDEPSCRTAHKPSTRIDEYPGYKHLFPHSIHRPLHLLDDDGKTTESSLSSDLATSEAGVHSRHEQISPPRLLVTGRADRVNKSRRVSSSTSKDVPKTPGSPPRPELPKTPMSWSSEDDILLRDLKELRKLGWKEISAYFPKRTAHACQFRWRRTYMLLHEVDLSKDKLTCGFLATKSPTDSFLQGNSANYIDEMYLSWKQDPSSVHISWQIYFRNMEDGKLPPEQAFQPPPTIVPSVPAGYPSVLPGAHLGGSTDITNHLKVQLLVRAYQVRGHHKAKIDPLGIRSESDIAFGKNQRPSELDASHYGFTEKDMGTEYSLGPGILPRFAQDGKEKMTLREIIDACERTYCGSYGVEYVHIPDREQCDWIRERVEIPTPYKYSIDEKRRILDRLIWSSSFESFLATKYPNDKRFGLEGCESLVPGMKALIDRSVDFGVKDIVIGMPHRGRLNMLSNVVRKPNESIFSEFSPTTEPSDEGSGDVKYHLGMNFERPTPSGKRVQLSLVANPSHLEAEDPVVLGKTRAIQHYNNDEKDHKTAMSVLVHGDAAFAAQGVVYETLGFHSLPAFSTGGTIHLIVNNQIGFTTDPRFARSTPYCSDIAKAIDAPVFHVNSDDVEAVNFVCQLAADWRAEFKKDVVIDIVCYRKYGHNETDQPSFTQPLMYDRIAHQEPALPKYVNKLLREGSFTEADIDEHKKWVWGMLEESFAKSREYQPSSREWLTSAWNGFKSPKELATEVLPHLPTAVPEATLKHIADVISTAPADFNVHSNLKRILNGRKKAVDGGTGIDWSTAEALAFGTLVNDGKHVRVSGQDVERGTFSQRHAVLHDQKNENTYTPLQHVAKDQGAFVISNSSLSEFGALGFEYGYSLSSPDALVIWEAQFGDFANNAQCIIDQFIAAGESKWLQRSGLVMSLPHGYDGQGPEHSSGRIERYLQLCNEDPRVFPPPEKLDRQHQDCNMQIAYMTTPSNLFHILRRQMNRAFRKPLIIFFSKSLLRHPLARSDLSQFTGDSHFEWLLPDPEHGNSIKPPSECERLLICTGQVYAALYKGRQEKKLDNVAITRVEQLHPFPWAQLRENFDQYPNLKEIIWAQEEPLNAGAWTYVQPRLQTICRNTTHHTDKIVQYAGRNPSASVATGQKATHLIWKVRKQAYEDTTKEFEKSGSESDACFRPWLNDPSVWKGIVADSNVAAQQEGINCLHAFLQYGGPNAGSRPHTIASLVEKGLVSSKATTKSKTADVLLLYIELDTPSPVVDELLPFLTHKMPKVVAATTNALCTIYREFGTKTVDPKPVLKQLPKLFAHGDKNVRAEAVSLTVELYKWLKDGIKPIFFNELKPVQQKELDEAFEKVKGESPKQSRLLRSQQAALAESSDAGNGDDAEGEAEGEPDAFDLFEPVDISSKIPKDFWDQVNSTKWKDRKESLDVLHGIVNVPRIREEDFSEVVRILAKSMKDANITVVIVAANCVECLAKGLRGSFARYRALIFLPTAERLKEKKQAVADALAAALDAIFNSTSLSENLEDTLELLKNKNPQVKLESLKFLNRCLRETRIAPSKPEVKLISDTVTKLLADTLEATRTAAAETMGTLMKIMGERAMNPYLDGLDEIRKAKIKEFFETAQVKAKDKPPVQAASAPPASTSRPQAKKKAVVKAPGAQAQSNRSVSSAMGRSPAEESSSPAKKAAIATKAAPSKSQISKSGKKSQVQSGLASPTRAVTQIDDGATHNPPSTKFGLGRGGLTSRTLQAPQPNGKSTDSPRLPESNSSPAEKAELERLRLEKETWLSETVGHRAEKDKLLQELNEVRLQNAQLREEHTHDVLSTKAKETQLLRLRSDLQIAEENLEKKQREIDRLKRELARFSRASSPANPELADPLAQDAFGAYPRERTASASGISASSEHNQRISAISRPRNRSSLAGPSYNLEDNMSMYSARDGIRSPISESGSSGRERMQPHRNDSDTRPGDATDPNENWKRAAQVTSQLKMRIEQMKARQHMRGVS</sequence>
<dbReference type="GO" id="GO:0005881">
    <property type="term" value="C:cytoplasmic microtubule"/>
    <property type="evidence" value="ECO:0007669"/>
    <property type="project" value="UniProtKB-ARBA"/>
</dbReference>
<dbReference type="InterPro" id="IPR034085">
    <property type="entry name" value="TOG"/>
</dbReference>
<feature type="compositionally biased region" description="Polar residues" evidence="30">
    <location>
        <begin position="1959"/>
        <end position="1969"/>
    </location>
</feature>
<organism evidence="33 34">
    <name type="scientific">Drechslerella dactyloides</name>
    <name type="common">Nematode-trapping fungus</name>
    <name type="synonym">Arthrobotrys dactyloides</name>
    <dbReference type="NCBI Taxonomy" id="74499"/>
    <lineage>
        <taxon>Eukaryota</taxon>
        <taxon>Fungi</taxon>
        <taxon>Dikarya</taxon>
        <taxon>Ascomycota</taxon>
        <taxon>Pezizomycotina</taxon>
        <taxon>Orbiliomycetes</taxon>
        <taxon>Orbiliales</taxon>
        <taxon>Orbiliaceae</taxon>
        <taxon>Drechslerella</taxon>
    </lineage>
</organism>
<dbReference type="InterPro" id="IPR029061">
    <property type="entry name" value="THDP-binding"/>
</dbReference>
<feature type="region of interest" description="Disordered" evidence="30">
    <location>
        <begin position="1403"/>
        <end position="1435"/>
    </location>
</feature>
<dbReference type="GO" id="GO:0004591">
    <property type="term" value="F:oxoglutarate dehydrogenase (succinyl-transferring) activity"/>
    <property type="evidence" value="ECO:0007669"/>
    <property type="project" value="UniProtKB-EC"/>
</dbReference>
<evidence type="ECO:0000256" key="7">
    <source>
        <dbReference type="ARBA" id="ARBA00009549"/>
    </source>
</evidence>
<comment type="subunit">
    <text evidence="8">Interacts with microtubules.</text>
</comment>
<keyword evidence="13" id="KW-0493">Microtubule</keyword>
<keyword evidence="10" id="KW-0963">Cytoplasm</keyword>
<dbReference type="InterPro" id="IPR011989">
    <property type="entry name" value="ARM-like"/>
</dbReference>
<dbReference type="Gene3D" id="3.40.50.12470">
    <property type="match status" value="1"/>
</dbReference>
<dbReference type="InterPro" id="IPR011603">
    <property type="entry name" value="2oxoglutarate_DH_E1"/>
</dbReference>
<dbReference type="SMART" id="SM00717">
    <property type="entry name" value="SANT"/>
    <property type="match status" value="1"/>
</dbReference>
<name>A0AAD6J1U8_DREDA</name>
<feature type="compositionally biased region" description="Basic and acidic residues" evidence="30">
    <location>
        <begin position="1993"/>
        <end position="2010"/>
    </location>
</feature>
<dbReference type="FunFam" id="3.40.50.12470:FF:000003">
    <property type="entry name" value="2-oxoglutarate dehydrogenase E1 component"/>
    <property type="match status" value="1"/>
</dbReference>
<dbReference type="GO" id="GO:0099070">
    <property type="term" value="C:static microtubule bundle"/>
    <property type="evidence" value="ECO:0007669"/>
    <property type="project" value="UniProtKB-ARBA"/>
</dbReference>
<evidence type="ECO:0000256" key="19">
    <source>
        <dbReference type="ARBA" id="ARBA00023002"/>
    </source>
</evidence>
<dbReference type="EMBL" id="JAQGDS010000002">
    <property type="protein sequence ID" value="KAJ6262790.1"/>
    <property type="molecule type" value="Genomic_DNA"/>
</dbReference>
<feature type="compositionally biased region" description="Polar residues" evidence="30">
    <location>
        <begin position="1406"/>
        <end position="1415"/>
    </location>
</feature>
<evidence type="ECO:0000256" key="5">
    <source>
        <dbReference type="ARBA" id="ARBA00004317"/>
    </source>
</evidence>
<evidence type="ECO:0000256" key="27">
    <source>
        <dbReference type="ARBA" id="ARBA00051911"/>
    </source>
</evidence>
<keyword evidence="18" id="KW-0809">Transit peptide</keyword>
<evidence type="ECO:0000256" key="16">
    <source>
        <dbReference type="ARBA" id="ARBA00022776"/>
    </source>
</evidence>
<dbReference type="NCBIfam" id="TIGR00239">
    <property type="entry name" value="2oxo_dh_E1"/>
    <property type="match status" value="1"/>
</dbReference>
<dbReference type="GO" id="GO:0000776">
    <property type="term" value="C:kinetochore"/>
    <property type="evidence" value="ECO:0007669"/>
    <property type="project" value="UniProtKB-ARBA"/>
</dbReference>
<dbReference type="GO" id="GO:0046872">
    <property type="term" value="F:metal ion binding"/>
    <property type="evidence" value="ECO:0007669"/>
    <property type="project" value="UniProtKB-KW"/>
</dbReference>
<evidence type="ECO:0000256" key="29">
    <source>
        <dbReference type="SAM" id="Coils"/>
    </source>
</evidence>
<dbReference type="Pfam" id="PF13921">
    <property type="entry name" value="Myb_DNA-bind_6"/>
    <property type="match status" value="1"/>
</dbReference>
<dbReference type="SUPFAM" id="SSF48371">
    <property type="entry name" value="ARM repeat"/>
    <property type="match status" value="1"/>
</dbReference>
<dbReference type="GO" id="GO:0061863">
    <property type="term" value="F:microtubule plus end polymerase"/>
    <property type="evidence" value="ECO:0007669"/>
    <property type="project" value="UniProtKB-ARBA"/>
</dbReference>
<keyword evidence="29" id="KW-0175">Coiled coil</keyword>
<dbReference type="PROSITE" id="PS50090">
    <property type="entry name" value="MYB_LIKE"/>
    <property type="match status" value="1"/>
</dbReference>
<keyword evidence="20" id="KW-0786">Thiamine pyrophosphate</keyword>
<dbReference type="FunFam" id="1.25.10.10:FF:000019">
    <property type="entry name" value="Cytoskeleton-associated protein 5"/>
    <property type="match status" value="1"/>
</dbReference>
<feature type="compositionally biased region" description="Polar residues" evidence="30">
    <location>
        <begin position="97"/>
        <end position="106"/>
    </location>
</feature>
<dbReference type="EC" id="1.2.4.2" evidence="9"/>
<dbReference type="SUPFAM" id="SSF52518">
    <property type="entry name" value="Thiamin diphosphate-binding fold (THDP-binding)"/>
    <property type="match status" value="2"/>
</dbReference>
<dbReference type="SUPFAM" id="SSF46689">
    <property type="entry name" value="Homeodomain-like"/>
    <property type="match status" value="1"/>
</dbReference>
<evidence type="ECO:0000313" key="33">
    <source>
        <dbReference type="EMBL" id="KAJ6262790.1"/>
    </source>
</evidence>
<dbReference type="Proteomes" id="UP001221413">
    <property type="component" value="Unassembled WGS sequence"/>
</dbReference>
<dbReference type="GO" id="GO:0000022">
    <property type="term" value="P:mitotic spindle elongation"/>
    <property type="evidence" value="ECO:0007669"/>
    <property type="project" value="UniProtKB-ARBA"/>
</dbReference>
<comment type="caution">
    <text evidence="33">The sequence shown here is derived from an EMBL/GenBank/DDBJ whole genome shotgun (WGS) entry which is preliminary data.</text>
</comment>
<dbReference type="GO" id="GO:0006099">
    <property type="term" value="P:tricarboxylic acid cycle"/>
    <property type="evidence" value="ECO:0007669"/>
    <property type="project" value="UniProtKB-KW"/>
</dbReference>
<dbReference type="Gene3D" id="1.10.287.1150">
    <property type="entry name" value="TPP helical domain"/>
    <property type="match status" value="1"/>
</dbReference>
<feature type="compositionally biased region" description="Polar residues" evidence="30">
    <location>
        <begin position="1792"/>
        <end position="1813"/>
    </location>
</feature>
<dbReference type="InterPro" id="IPR032106">
    <property type="entry name" value="2-oxogl_dehyd_N"/>
</dbReference>
<evidence type="ECO:0000256" key="13">
    <source>
        <dbReference type="ARBA" id="ARBA00022701"/>
    </source>
</evidence>
<dbReference type="GO" id="GO:0051301">
    <property type="term" value="P:cell division"/>
    <property type="evidence" value="ECO:0007669"/>
    <property type="project" value="UniProtKB-KW"/>
</dbReference>
<dbReference type="InterPro" id="IPR016024">
    <property type="entry name" value="ARM-type_fold"/>
</dbReference>
<feature type="region of interest" description="Disordered" evidence="30">
    <location>
        <begin position="1981"/>
        <end position="2027"/>
    </location>
</feature>
<evidence type="ECO:0000259" key="32">
    <source>
        <dbReference type="PROSITE" id="PS51294"/>
    </source>
</evidence>
<dbReference type="GO" id="GO:0031109">
    <property type="term" value="P:microtubule polymerization or depolymerization"/>
    <property type="evidence" value="ECO:0007669"/>
    <property type="project" value="UniProtKB-ARBA"/>
</dbReference>
<proteinExistence type="inferred from homology"/>
<evidence type="ECO:0000256" key="28">
    <source>
        <dbReference type="PROSITE-ProRule" id="PRU00103"/>
    </source>
</evidence>
<dbReference type="InterPro" id="IPR005475">
    <property type="entry name" value="Transketolase-like_Pyr-bd"/>
</dbReference>
<keyword evidence="21" id="KW-0496">Mitochondrion</keyword>
<dbReference type="InterPro" id="IPR001005">
    <property type="entry name" value="SANT/Myb"/>
</dbReference>
<keyword evidence="17" id="KW-0460">Magnesium</keyword>
<comment type="cofactor">
    <cofactor evidence="1">
        <name>Mg(2+)</name>
        <dbReference type="ChEBI" id="CHEBI:18420"/>
    </cofactor>
</comment>
<comment type="function">
    <text evidence="23">Microtubule binding protein that promotes the stabilization of dynamic microtubules. Required for mitotic spindle formation.</text>
</comment>
<dbReference type="Pfam" id="PF21042">
    <property type="entry name" value="Stu2_CTS"/>
    <property type="match status" value="1"/>
</dbReference>
<dbReference type="NCBIfam" id="NF008907">
    <property type="entry name" value="PRK12270.1"/>
    <property type="match status" value="1"/>
</dbReference>
<dbReference type="Pfam" id="PF02779">
    <property type="entry name" value="Transket_pyr"/>
    <property type="match status" value="1"/>
</dbReference>
<keyword evidence="22" id="KW-0206">Cytoskeleton</keyword>
<dbReference type="InterPro" id="IPR048492">
    <property type="entry name" value="Stu2_CTS"/>
</dbReference>
<dbReference type="GO" id="GO:0045252">
    <property type="term" value="C:oxoglutarate dehydrogenase complex"/>
    <property type="evidence" value="ECO:0007669"/>
    <property type="project" value="TreeGrafter"/>
</dbReference>
<dbReference type="GO" id="GO:0044732">
    <property type="term" value="C:mitotic spindle pole body"/>
    <property type="evidence" value="ECO:0007669"/>
    <property type="project" value="UniProtKB-ARBA"/>
</dbReference>
<dbReference type="PROSITE" id="PS51294">
    <property type="entry name" value="HTH_MYB"/>
    <property type="match status" value="1"/>
</dbReference>
<keyword evidence="16" id="KW-0131">Cell cycle</keyword>
<comment type="similarity">
    <text evidence="6">Belongs to the alpha-ketoglutarate dehydrogenase family.</text>
</comment>
<feature type="coiled-coil region" evidence="29">
    <location>
        <begin position="1840"/>
        <end position="1909"/>
    </location>
</feature>
<evidence type="ECO:0000256" key="24">
    <source>
        <dbReference type="ARBA" id="ARBA00037426"/>
    </source>
</evidence>
<dbReference type="PANTHER" id="PTHR23152">
    <property type="entry name" value="2-OXOGLUTARATE DEHYDROGENASE"/>
    <property type="match status" value="1"/>
</dbReference>
<evidence type="ECO:0000256" key="22">
    <source>
        <dbReference type="ARBA" id="ARBA00023212"/>
    </source>
</evidence>
<evidence type="ECO:0000256" key="9">
    <source>
        <dbReference type="ARBA" id="ARBA00012280"/>
    </source>
</evidence>
<protein>
    <recommendedName>
        <fullName evidence="25">2-oxoglutarate dehydrogenase, mitochondrial</fullName>
        <ecNumber evidence="9">1.2.4.2</ecNumber>
    </recommendedName>
    <alternativeName>
        <fullName evidence="26">2-oxoglutarate dehydrogenase complex component E1</fullName>
    </alternativeName>
</protein>
<dbReference type="CDD" id="cd02016">
    <property type="entry name" value="TPP_E1_OGDC_like"/>
    <property type="match status" value="1"/>
</dbReference>
<feature type="domain" description="Myb-like" evidence="31">
    <location>
        <begin position="165"/>
        <end position="208"/>
    </location>
</feature>
<evidence type="ECO:0000256" key="18">
    <source>
        <dbReference type="ARBA" id="ARBA00022946"/>
    </source>
</evidence>
<dbReference type="FunFam" id="3.40.50.970:FF:000002">
    <property type="entry name" value="2-oxoglutarate dehydrogenase, E1 component"/>
    <property type="match status" value="1"/>
</dbReference>
<evidence type="ECO:0000256" key="10">
    <source>
        <dbReference type="ARBA" id="ARBA00022490"/>
    </source>
</evidence>
<keyword evidence="11" id="KW-0816">Tricarboxylic acid cycle</keyword>
<gene>
    <name evidence="33" type="ORF">Dda_1347</name>
</gene>
<keyword evidence="19" id="KW-0560">Oxidoreductase</keyword>
<feature type="region of interest" description="Disordered" evidence="30">
    <location>
        <begin position="89"/>
        <end position="166"/>
    </location>
</feature>
<evidence type="ECO:0000259" key="31">
    <source>
        <dbReference type="PROSITE" id="PS50090"/>
    </source>
</evidence>
<feature type="region of interest" description="Disordered" evidence="30">
    <location>
        <begin position="1933"/>
        <end position="1969"/>
    </location>
</feature>
<dbReference type="FunFam" id="1.10.287.1150:FF:000002">
    <property type="entry name" value="2-oxoglutarate dehydrogenase E1 component"/>
    <property type="match status" value="1"/>
</dbReference>
<evidence type="ECO:0000256" key="21">
    <source>
        <dbReference type="ARBA" id="ARBA00023128"/>
    </source>
</evidence>
<comment type="cofactor">
    <cofactor evidence="2">
        <name>thiamine diphosphate</name>
        <dbReference type="ChEBI" id="CHEBI:58937"/>
    </cofactor>
</comment>
<evidence type="ECO:0000256" key="30">
    <source>
        <dbReference type="SAM" id="MobiDB-lite"/>
    </source>
</evidence>
<dbReference type="GO" id="GO:0030976">
    <property type="term" value="F:thiamine pyrophosphate binding"/>
    <property type="evidence" value="ECO:0007669"/>
    <property type="project" value="InterPro"/>
</dbReference>
<dbReference type="PANTHER" id="PTHR23152:SF4">
    <property type="entry name" value="2-OXOADIPATE DEHYDROGENASE COMPLEX COMPONENT E1"/>
    <property type="match status" value="1"/>
</dbReference>
<evidence type="ECO:0000256" key="25">
    <source>
        <dbReference type="ARBA" id="ARBA00040267"/>
    </source>
</evidence>
<dbReference type="Gene3D" id="1.25.10.10">
    <property type="entry name" value="Leucine-rich Repeat Variant"/>
    <property type="match status" value="2"/>
</dbReference>
<dbReference type="SMART" id="SM01349">
    <property type="entry name" value="TOG"/>
    <property type="match status" value="2"/>
</dbReference>
<dbReference type="Pfam" id="PF00676">
    <property type="entry name" value="E1_dh"/>
    <property type="match status" value="1"/>
</dbReference>
<dbReference type="InterPro" id="IPR017930">
    <property type="entry name" value="Myb_dom"/>
</dbReference>
<feature type="coiled-coil region" evidence="29">
    <location>
        <begin position="1538"/>
        <end position="1586"/>
    </location>
</feature>
<evidence type="ECO:0000256" key="12">
    <source>
        <dbReference type="ARBA" id="ARBA00022618"/>
    </source>
</evidence>
<evidence type="ECO:0000256" key="26">
    <source>
        <dbReference type="ARBA" id="ARBA00042984"/>
    </source>
</evidence>
<dbReference type="Gene3D" id="3.40.50.970">
    <property type="match status" value="1"/>
</dbReference>
<dbReference type="GO" id="GO:0051315">
    <property type="term" value="P:attachment of mitotic spindle microtubules to kinetochore"/>
    <property type="evidence" value="ECO:0007669"/>
    <property type="project" value="UniProtKB-ARBA"/>
</dbReference>
<dbReference type="InterPro" id="IPR024395">
    <property type="entry name" value="CLASP_N_dom"/>
</dbReference>
<evidence type="ECO:0000256" key="20">
    <source>
        <dbReference type="ARBA" id="ARBA00023052"/>
    </source>
</evidence>
<dbReference type="GO" id="GO:0051010">
    <property type="term" value="F:microtubule plus-end binding"/>
    <property type="evidence" value="ECO:0007669"/>
    <property type="project" value="UniProtKB-ARBA"/>
</dbReference>
<dbReference type="Pfam" id="PF16078">
    <property type="entry name" value="2-oxogl_dehyd_N"/>
    <property type="match status" value="1"/>
</dbReference>
<evidence type="ECO:0000313" key="34">
    <source>
        <dbReference type="Proteomes" id="UP001221413"/>
    </source>
</evidence>
<feature type="repeat" description="HEAT" evidence="28">
    <location>
        <begin position="1610"/>
        <end position="1648"/>
    </location>
</feature>
<feature type="compositionally biased region" description="Low complexity" evidence="30">
    <location>
        <begin position="1676"/>
        <end position="1690"/>
    </location>
</feature>
<keyword evidence="12" id="KW-0132">Cell division</keyword>
<evidence type="ECO:0000256" key="15">
    <source>
        <dbReference type="ARBA" id="ARBA00022737"/>
    </source>
</evidence>
<comment type="subcellular location">
    <subcellularLocation>
        <location evidence="5">Cytoplasm</location>
        <location evidence="5">Cytoskeleton</location>
        <location evidence="5">Microtubule organizing center</location>
        <location evidence="5">Spindle pole body</location>
    </subcellularLocation>
    <subcellularLocation>
        <location evidence="3">Cytoplasm</location>
        <location evidence="3">Cytoskeleton</location>
        <location evidence="3">Spindle</location>
    </subcellularLocation>
    <subcellularLocation>
        <location evidence="4">Mitochondrion matrix</location>
    </subcellularLocation>
</comment>
<evidence type="ECO:0000256" key="23">
    <source>
        <dbReference type="ARBA" id="ARBA00024889"/>
    </source>
</evidence>
<dbReference type="SMART" id="SM00861">
    <property type="entry name" value="Transket_pyr"/>
    <property type="match status" value="1"/>
</dbReference>
<dbReference type="InterPro" id="IPR001017">
    <property type="entry name" value="DH_E1"/>
</dbReference>
<dbReference type="PROSITE" id="PS50077">
    <property type="entry name" value="HEAT_REPEAT"/>
    <property type="match status" value="1"/>
</dbReference>
<comment type="catalytic activity">
    <reaction evidence="27">
        <text>N(6)-[(R)-lipoyl]-L-lysyl-[protein] + 2-oxoglutarate + H(+) = N(6)-[(R)-S(8)-succinyldihydrolipoyl]-L-lysyl-[protein] + CO2</text>
        <dbReference type="Rhea" id="RHEA:12188"/>
        <dbReference type="Rhea" id="RHEA-COMP:10474"/>
        <dbReference type="Rhea" id="RHEA-COMP:20092"/>
        <dbReference type="ChEBI" id="CHEBI:15378"/>
        <dbReference type="ChEBI" id="CHEBI:16526"/>
        <dbReference type="ChEBI" id="CHEBI:16810"/>
        <dbReference type="ChEBI" id="CHEBI:83099"/>
        <dbReference type="ChEBI" id="CHEBI:83120"/>
        <dbReference type="EC" id="1.2.4.2"/>
    </reaction>
</comment>
<feature type="domain" description="HTH myb-type" evidence="32">
    <location>
        <begin position="156"/>
        <end position="212"/>
    </location>
</feature>